<dbReference type="Proteomes" id="UP000020529">
    <property type="component" value="Unassembled WGS sequence"/>
</dbReference>
<accession>A0A015SPX3</accession>
<proteinExistence type="predicted"/>
<gene>
    <name evidence="1" type="ORF">M124_1926</name>
</gene>
<dbReference type="AlphaFoldDB" id="A0A015SPX3"/>
<reference evidence="1 2" key="1">
    <citation type="submission" date="2014-02" db="EMBL/GenBank/DDBJ databases">
        <authorList>
            <person name="Sears C."/>
            <person name="Carroll K."/>
            <person name="Sack B.R."/>
            <person name="Qadri F."/>
            <person name="Myers L.L."/>
            <person name="Chung G.-T."/>
            <person name="Escheverria P."/>
            <person name="Fraser C.M."/>
            <person name="Sadzewicz L."/>
            <person name="Shefchek K.A."/>
            <person name="Tallon L."/>
            <person name="Das S.P."/>
            <person name="Daugherty S."/>
            <person name="Mongodin E.F."/>
        </authorList>
    </citation>
    <scope>NUCLEOTIDE SEQUENCE [LARGE SCALE GENOMIC DNA]</scope>
    <source>
        <strain evidence="2">3988T(B)14</strain>
    </source>
</reference>
<name>A0A015SPX3_BACFG</name>
<sequence length="66" mass="7998">MFIIYNKQKCFSCSSQFVYTVNSFISTIELHYSLFYYLFGWQTYNKNRCIQKNRVADLSNPIFFII</sequence>
<organism evidence="1 2">
    <name type="scientific">Bacteroides fragilis str. 3988T(B)14</name>
    <dbReference type="NCBI Taxonomy" id="1339315"/>
    <lineage>
        <taxon>Bacteria</taxon>
        <taxon>Pseudomonadati</taxon>
        <taxon>Bacteroidota</taxon>
        <taxon>Bacteroidia</taxon>
        <taxon>Bacteroidales</taxon>
        <taxon>Bacteroidaceae</taxon>
        <taxon>Bacteroides</taxon>
    </lineage>
</organism>
<evidence type="ECO:0000313" key="1">
    <source>
        <dbReference type="EMBL" id="EXY74259.1"/>
    </source>
</evidence>
<comment type="caution">
    <text evidence="1">The sequence shown here is derived from an EMBL/GenBank/DDBJ whole genome shotgun (WGS) entry which is preliminary data.</text>
</comment>
<evidence type="ECO:0000313" key="2">
    <source>
        <dbReference type="Proteomes" id="UP000020529"/>
    </source>
</evidence>
<protein>
    <submittedName>
        <fullName evidence="1">Uncharacterized protein</fullName>
    </submittedName>
</protein>
<dbReference type="EMBL" id="JGCY01000298">
    <property type="protein sequence ID" value="EXY74259.1"/>
    <property type="molecule type" value="Genomic_DNA"/>
</dbReference>